<evidence type="ECO:0000313" key="2">
    <source>
        <dbReference type="EMBL" id="ANG66392.1"/>
    </source>
</evidence>
<feature type="transmembrane region" description="Helical" evidence="1">
    <location>
        <begin position="29"/>
        <end position="51"/>
    </location>
</feature>
<dbReference type="AlphaFoldDB" id="A0A173DZM7"/>
<dbReference type="STRING" id="1143323.M787_003590"/>
<organism evidence="2 3">
    <name type="scientific">Chlamydia gallinacea 08-1274/3</name>
    <dbReference type="NCBI Taxonomy" id="1143323"/>
    <lineage>
        <taxon>Bacteria</taxon>
        <taxon>Pseudomonadati</taxon>
        <taxon>Chlamydiota</taxon>
        <taxon>Chlamydiia</taxon>
        <taxon>Chlamydiales</taxon>
        <taxon>Chlamydiaceae</taxon>
        <taxon>Chlamydia/Chlamydophila group</taxon>
        <taxon>Chlamydia</taxon>
    </lineage>
</organism>
<feature type="transmembrane region" description="Helical" evidence="1">
    <location>
        <begin position="58"/>
        <end position="81"/>
    </location>
</feature>
<reference evidence="2 3" key="1">
    <citation type="journal article" date="2014" name="Syst. Appl. Microbiol.">
        <title>Evidence for the existence of two new members of the family Chlamydiaceae and proposal of Chlamydia avium sp. nov. and Chlamydia gallinacea sp. nov.</title>
        <authorList>
            <person name="Sachse K."/>
            <person name="Laroucau K."/>
            <person name="Riege K."/>
            <person name="Wehner S."/>
            <person name="Dilcher M."/>
            <person name="Creasy H.H."/>
            <person name="Weidmann M."/>
            <person name="Myers G."/>
            <person name="Vorimore F."/>
            <person name="Vicari N."/>
            <person name="Magnino S."/>
            <person name="Liebler-Tenorio E."/>
            <person name="Ruettger A."/>
            <person name="Bavoil P.M."/>
            <person name="Hufert F.T."/>
            <person name="Rossello-Mora R."/>
            <person name="Marz M."/>
        </authorList>
    </citation>
    <scope>NUCLEOTIDE SEQUENCE [LARGE SCALE GENOMIC DNA]</scope>
    <source>
        <strain evidence="2 3">08-1274/3</strain>
    </source>
</reference>
<dbReference type="RefSeq" id="WP_021828209.1">
    <property type="nucleotide sequence ID" value="NZ_CP015840.1"/>
</dbReference>
<accession>A0A173DZM7</accession>
<proteinExistence type="predicted"/>
<gene>
    <name evidence="2" type="ORF">M787_003590</name>
</gene>
<name>A0A173DZM7_9CHLA</name>
<sequence length="99" mass="10653">MSSSVNSCVSPVIQVASNQVMPSRCLKGLSLTITLLSLFVISLAAYGLFVVPLISTQLVIRIISASITLVALVCSCVQYYFFHHYGKLVIDSGNLINNS</sequence>
<protein>
    <submittedName>
        <fullName evidence="2">Uncharacterized protein</fullName>
    </submittedName>
</protein>
<keyword evidence="1" id="KW-1133">Transmembrane helix</keyword>
<evidence type="ECO:0000313" key="3">
    <source>
        <dbReference type="Proteomes" id="UP000019147"/>
    </source>
</evidence>
<dbReference type="Proteomes" id="UP000019147">
    <property type="component" value="Chromosome"/>
</dbReference>
<evidence type="ECO:0000256" key="1">
    <source>
        <dbReference type="SAM" id="Phobius"/>
    </source>
</evidence>
<dbReference type="EMBL" id="CP015840">
    <property type="protein sequence ID" value="ANG66392.1"/>
    <property type="molecule type" value="Genomic_DNA"/>
</dbReference>
<keyword evidence="1" id="KW-0472">Membrane</keyword>
<dbReference type="GeneID" id="81478388"/>
<dbReference type="OrthoDB" id="18142at2"/>
<keyword evidence="1" id="KW-0812">Transmembrane</keyword>
<dbReference type="KEGG" id="cgz:M787_003590"/>